<dbReference type="Pfam" id="PF01645">
    <property type="entry name" value="Glu_synthase"/>
    <property type="match status" value="1"/>
</dbReference>
<evidence type="ECO:0000256" key="13">
    <source>
        <dbReference type="ARBA" id="ARBA00022723"/>
    </source>
</evidence>
<evidence type="ECO:0000256" key="18">
    <source>
        <dbReference type="ARBA" id="ARBA00023004"/>
    </source>
</evidence>
<dbReference type="PANTHER" id="PTHR43100:SF1">
    <property type="entry name" value="GLUTAMATE SYNTHASE [NADPH] SMALL CHAIN"/>
    <property type="match status" value="1"/>
</dbReference>
<keyword evidence="14" id="KW-0274">FAD</keyword>
<dbReference type="UniPathway" id="UPA00634">
    <property type="reaction ID" value="UER00690"/>
</dbReference>
<comment type="similarity">
    <text evidence="7">Belongs to the glutamate synthase family.</text>
</comment>
<evidence type="ECO:0000256" key="22">
    <source>
        <dbReference type="ARBA" id="ARBA00023291"/>
    </source>
</evidence>
<dbReference type="GO" id="GO:0016040">
    <property type="term" value="F:glutamate synthase (NADH) activity"/>
    <property type="evidence" value="ECO:0007669"/>
    <property type="project" value="UniProtKB-EC"/>
</dbReference>
<dbReference type="GO" id="GO:0050660">
    <property type="term" value="F:flavin adenine dinucleotide binding"/>
    <property type="evidence" value="ECO:0007669"/>
    <property type="project" value="InterPro"/>
</dbReference>
<evidence type="ECO:0000256" key="16">
    <source>
        <dbReference type="ARBA" id="ARBA00022962"/>
    </source>
</evidence>
<dbReference type="FunFam" id="3.40.50.720:FF:000113">
    <property type="entry name" value="Glutamate synthase [NADH], amyloplastic"/>
    <property type="match status" value="1"/>
</dbReference>
<feature type="domain" description="Glutamine amidotransferase type-2" evidence="29">
    <location>
        <begin position="113"/>
        <end position="517"/>
    </location>
</feature>
<dbReference type="Gene3D" id="3.20.20.70">
    <property type="entry name" value="Aldolase class I"/>
    <property type="match status" value="2"/>
</dbReference>
<dbReference type="FunFam" id="3.60.20.10:FF:000043">
    <property type="entry name" value="Glutamate synthase 1 [NADH] chloroplastic"/>
    <property type="match status" value="1"/>
</dbReference>
<keyword evidence="19 26" id="KW-0411">Iron-sulfur</keyword>
<feature type="compositionally biased region" description="Polar residues" evidence="28">
    <location>
        <begin position="2209"/>
        <end position="2220"/>
    </location>
</feature>
<keyword evidence="21" id="KW-0314">Glutamate biosynthesis</keyword>
<dbReference type="FunFam" id="3.50.50.60:FF:000022">
    <property type="entry name" value="Glutamate synthase [NADH], amyloplastic"/>
    <property type="match status" value="1"/>
</dbReference>
<comment type="pathway">
    <text evidence="4">Energy metabolism; nitrogen metabolism.</text>
</comment>
<evidence type="ECO:0000256" key="4">
    <source>
        <dbReference type="ARBA" id="ARBA00004802"/>
    </source>
</evidence>
<dbReference type="PRINTS" id="PR00419">
    <property type="entry name" value="ADXRDTASE"/>
</dbReference>
<dbReference type="SUPFAM" id="SSF51905">
    <property type="entry name" value="FAD/NAD(P)-binding domain"/>
    <property type="match status" value="1"/>
</dbReference>
<keyword evidence="27" id="KW-0175">Coiled coil</keyword>
<dbReference type="NCBIfam" id="NF008730">
    <property type="entry name" value="PRK11750.1"/>
    <property type="match status" value="1"/>
</dbReference>
<evidence type="ECO:0000256" key="23">
    <source>
        <dbReference type="ARBA" id="ARBA00024383"/>
    </source>
</evidence>
<feature type="binding site" evidence="26">
    <location>
        <position position="1260"/>
    </location>
    <ligand>
        <name>[3Fe-4S] cluster</name>
        <dbReference type="ChEBI" id="CHEBI:21137"/>
    </ligand>
</feature>
<keyword evidence="16" id="KW-0315">Glutamine amidotransferase</keyword>
<evidence type="ECO:0000256" key="2">
    <source>
        <dbReference type="ARBA" id="ARBA00001974"/>
    </source>
</evidence>
<comment type="catalytic activity">
    <reaction evidence="24">
        <text>2 L-glutamate + NAD(+) = L-glutamine + 2-oxoglutarate + NADH + H(+)</text>
        <dbReference type="Rhea" id="RHEA:13753"/>
        <dbReference type="ChEBI" id="CHEBI:15378"/>
        <dbReference type="ChEBI" id="CHEBI:16810"/>
        <dbReference type="ChEBI" id="CHEBI:29985"/>
        <dbReference type="ChEBI" id="CHEBI:57540"/>
        <dbReference type="ChEBI" id="CHEBI:57945"/>
        <dbReference type="ChEBI" id="CHEBI:58359"/>
        <dbReference type="EC" id="1.4.1.14"/>
    </reaction>
</comment>
<proteinExistence type="evidence at transcript level"/>
<dbReference type="FunFam" id="3.20.20.70:FF:000017">
    <property type="entry name" value="Glutamate synthase [NADH], amyloplastic"/>
    <property type="match status" value="1"/>
</dbReference>
<evidence type="ECO:0000256" key="1">
    <source>
        <dbReference type="ARBA" id="ARBA00001917"/>
    </source>
</evidence>
<keyword evidence="18" id="KW-0408">Iron</keyword>
<dbReference type="FunFam" id="3.20.20.70:FF:000031">
    <property type="entry name" value="Glutamate synthase 1 [NADH]"/>
    <property type="match status" value="1"/>
</dbReference>
<dbReference type="Gene3D" id="3.40.50.720">
    <property type="entry name" value="NAD(P)-binding Rossmann-like Domain"/>
    <property type="match status" value="1"/>
</dbReference>
<dbReference type="InterPro" id="IPR006005">
    <property type="entry name" value="Glut_synth_ssu1"/>
</dbReference>
<dbReference type="GO" id="GO:0010181">
    <property type="term" value="F:FMN binding"/>
    <property type="evidence" value="ECO:0007669"/>
    <property type="project" value="InterPro"/>
</dbReference>
<evidence type="ECO:0000256" key="3">
    <source>
        <dbReference type="ARBA" id="ARBA00004474"/>
    </source>
</evidence>
<dbReference type="InterPro" id="IPR012220">
    <property type="entry name" value="Glu_synth_euk"/>
</dbReference>
<dbReference type="GO" id="GO:0048589">
    <property type="term" value="P:developmental growth"/>
    <property type="evidence" value="ECO:0007669"/>
    <property type="project" value="UniProtKB-ARBA"/>
</dbReference>
<dbReference type="SUPFAM" id="SSF69336">
    <property type="entry name" value="Alpha subunit of glutamate synthase, C-terminal domain"/>
    <property type="match status" value="1"/>
</dbReference>
<evidence type="ECO:0000259" key="29">
    <source>
        <dbReference type="PROSITE" id="PS51278"/>
    </source>
</evidence>
<dbReference type="Gene3D" id="3.60.20.10">
    <property type="entry name" value="Glutamine Phosphoribosylpyrophosphate, subunit 1, domain 1"/>
    <property type="match status" value="1"/>
</dbReference>
<comment type="pathway">
    <text evidence="6">Amino-acid biosynthesis; L-glutamate biosynthesis via GLT pathway; L-glutamate from 2-oxoglutarate and L-glutamine (NAD(+) route): step 1/1.</text>
</comment>
<feature type="coiled-coil region" evidence="27">
    <location>
        <begin position="1625"/>
        <end position="1652"/>
    </location>
</feature>
<dbReference type="Pfam" id="PF01493">
    <property type="entry name" value="GXGXG"/>
    <property type="match status" value="1"/>
</dbReference>
<dbReference type="CDD" id="cd00982">
    <property type="entry name" value="gltB_C"/>
    <property type="match status" value="1"/>
</dbReference>
<keyword evidence="17" id="KW-0560">Oxidoreductase</keyword>
<evidence type="ECO:0000256" key="25">
    <source>
        <dbReference type="PIRSR" id="PIRSR000187-1"/>
    </source>
</evidence>
<dbReference type="FunFam" id="2.160.20.60:FF:000001">
    <property type="entry name" value="Glutamate synthase, large subunit"/>
    <property type="match status" value="1"/>
</dbReference>
<dbReference type="EC" id="1.4.1.14" evidence="23"/>
<dbReference type="SUPFAM" id="SSF46548">
    <property type="entry name" value="alpha-helical ferredoxin"/>
    <property type="match status" value="1"/>
</dbReference>
<keyword evidence="11" id="KW-0934">Plastid</keyword>
<keyword evidence="20" id="KW-0520">NAD</keyword>
<evidence type="ECO:0000256" key="24">
    <source>
        <dbReference type="ARBA" id="ARBA00048867"/>
    </source>
</evidence>
<dbReference type="InterPro" id="IPR009051">
    <property type="entry name" value="Helical_ferredxn"/>
</dbReference>
<evidence type="ECO:0000256" key="14">
    <source>
        <dbReference type="ARBA" id="ARBA00022827"/>
    </source>
</evidence>
<dbReference type="Gene3D" id="2.160.20.60">
    <property type="entry name" value="Glutamate synthase, alpha subunit, C-terminal domain"/>
    <property type="match status" value="1"/>
</dbReference>
<evidence type="ECO:0000256" key="9">
    <source>
        <dbReference type="ARBA" id="ARBA00022605"/>
    </source>
</evidence>
<dbReference type="GO" id="GO:0005506">
    <property type="term" value="F:iron ion binding"/>
    <property type="evidence" value="ECO:0007669"/>
    <property type="project" value="InterPro"/>
</dbReference>
<dbReference type="InterPro" id="IPR002932">
    <property type="entry name" value="Glu_synthdom"/>
</dbReference>
<dbReference type="GO" id="GO:0019676">
    <property type="term" value="P:ammonia assimilation cycle"/>
    <property type="evidence" value="ECO:0007669"/>
    <property type="project" value="UniProtKB-ARBA"/>
</dbReference>
<dbReference type="PANTHER" id="PTHR43100">
    <property type="entry name" value="GLUTAMATE SYNTHASE [NADPH] SMALL CHAIN"/>
    <property type="match status" value="1"/>
</dbReference>
<dbReference type="SUPFAM" id="SSF51395">
    <property type="entry name" value="FMN-linked oxidoreductases"/>
    <property type="match status" value="1"/>
</dbReference>
<feature type="active site" description="For GATase activity" evidence="25">
    <location>
        <position position="113"/>
    </location>
</feature>
<evidence type="ECO:0000256" key="6">
    <source>
        <dbReference type="ARBA" id="ARBA00004944"/>
    </source>
</evidence>
<evidence type="ECO:0000256" key="21">
    <source>
        <dbReference type="ARBA" id="ARBA00023164"/>
    </source>
</evidence>
<evidence type="ECO:0000256" key="15">
    <source>
        <dbReference type="ARBA" id="ARBA00022946"/>
    </source>
</evidence>
<evidence type="ECO:0000256" key="26">
    <source>
        <dbReference type="PIRSR" id="PIRSR000187-2"/>
    </source>
</evidence>
<evidence type="ECO:0000256" key="10">
    <source>
        <dbReference type="ARBA" id="ARBA00022630"/>
    </source>
</evidence>
<dbReference type="Pfam" id="PF07992">
    <property type="entry name" value="Pyr_redox_2"/>
    <property type="match status" value="1"/>
</dbReference>
<sequence>MLANSGSKLQLPSTSSSLTIVSIKPQLNVSPLARLCTRGARCSATKKTSKSLNAVETKFFGARLRAPGSGRLHFWQLDGPGHLPKLRVVRSALSGVPEKPLGLYDPSFDKDSCGVGFVAELSGDSSRKTVTDALEMLIRMSHRGACGCETNTGDGAGILVALPHEFYKEVAKDNGFELPPVGQYAVGMFFLPTSESRRKESKKVFAKVAESLGHTILGWRSVPTDNSGLGKSAMQTEPVVEQVFLTSTPKSKANMEQQMYILRRLSMIGIRAALNLEYGGAKDFYICSLSSRTIVYKGQLKPIQLKDYYFADLGNERFTSYMALIHSRFSTNTFPSWDRAQPMRVLGHNGEINTLRGNVNWMKAREGLLKCEALGLSKDELKMLLPIVDTSSSDSGAFDGVLELLVRAGRSLPEAIMMMIPEAWQNDKNMDPQRKALYEYFSALMEPWDGPALISFTDGRYLGATLDRNGLRPGRFYITHSGRVIMASEVGVVDIPPEDVSRKGRLNPGMMLLVDFEKHIVVDDDALKQQYSLARPYGEWLRKQKIELNDIVASVDESERIPPAMAGVLSTSENDGNMESMGIQGLLAPLKAFGYTVEALEMLLLPMAKDGTEALGSMGNDTPLAVMSSREKLTFEYFKQMFAQVTNPPIDPIREKIVTSMECMIGPEGDLTETTEEQCHRLSLKGPLLTIAQMEAIKKMNYRGWRSKVLDITYSKNRGRRGLEETLDRICVEAHDAIKEGYTIIVLSDRAFSSKRVAVSSLLAVGAVHQHLVKNLERTQVGLIIESAEPREVHHFCTLVGFGADAICPYLSIEAIWRLQVDGKIPPKASGEFHSKEELVKKYFRASNYGMMKVLAKMGISTLASYKGAQIFEALGLSSEVIEKCFAGTPSRVEGATFAMLARDSLHLHELAFPSRVFPPGSAEAVALPNPGDYHWRKGGEVHLNDPFAIAKLQEAARTNSVVAYKEYSKLIHQLNKACNLRGLLKFKETEMGIPLDEVEPASEIVKRFCTGAMSYGSISLEAHTTLAVAMNRIGGKSNTGEGGEQPSRMEPLPDGSMNPKRSAIKQVASGRFGVSSYYLTNADELQIKMAQGAKPGEGGELPGHKVIGDIAVTRNSTAGVGLISPPPHHDIYSIEDLAQLIHDLKNSNPGARISVKLVSEAGVGVIASGVVKGHADHVLISGHDGGTGASRWTGIKNAGLPWELGLAETHQTLVANDLRGRTVLQTDGQLKTGRDVAVAALLGAEEFGFSTAPLITLGCIMMRKCHKNTCPVGIATQDPVLREKFAGEPEHVINFFFMVAEELREIMSQLGFRTVKEMVGRSDVLEVDKEVTRENEKLENIDLSLLLRPAAELRPEAPQHCVQKQDHGLDMALDKKLISLSKSALEKGLPVYIETPVCNVNRAVGTMLSHEVTKRYLMAGLPADTIHVKFTGSAGQSFGAFLCPGIMLELEGDSNDYVGKGLSGGKIVVYPPNGSLFDPKENIVIGNVALYGATNGEAYFNGMAAERFCVRNSGARAVVEGVGDHGCEYMTGGTVVVLGKTGRNFAAGMSGGVAYVLDMDRTFISRCNPELVDLDKVEEHDDVITLKMMIQQHQRHTNSQLAKEVLANFENLLPKFIKVIPREYKRVLANLKAEETSKEALEHNAEEHEERDEVELMEKDAFEELKKLAAASVKAEQEEDAKELTRPSRVINAVKHRGFIAYEREGVQYRDPNVRMNDWKEVMEESKPGPLLKTQSARCMDCGTPFCHQENSGCPLGNKIPEFNELAYQNRWREALDRLLETNNFPEFTGRVCPAPCEGSCVLGIIENPVSIKNIECAIIDKAFDEGWMVPRPPLKRSGKRVAIVGSGPAGMAAADQLNRMGHTVTVFERADRIGGLMMYGVPNMKTDKVDVVQRRVNLMAEEGVNFVVNANVGADPLYSLDWLREEHDAIILAVGATKPRDLPVPGRELAGVHFAMEFLHANTKSLLDSNLEDGNYISAKGKKVVVIGGGDTGTDCIGTSIRHGCESIVNLELLPQPPQTRAPGNPWPQWPRVFRVDYGHQEAAAKFGKDPRSYEVLTKRFVGDENRVVKGIEVVRVQWEKDDSGKFQFKEVEGSEELIEADLVLLAMGFLGPESTMAVKLGLDQDNRSNIKAEYGRFSTSVEGVFAAGDCRRGQSLVVWAISEGRQAAAQVDKYLLKEDREQIIDAGGSQEDLNNRRQDLSKRQQDTGSSSRFTVVT</sequence>
<dbReference type="PIRSF" id="PIRSF000187">
    <property type="entry name" value="GOGAT"/>
    <property type="match status" value="1"/>
</dbReference>
<keyword evidence="22 26" id="KW-0003">3Fe-4S</keyword>
<dbReference type="PROSITE" id="PS51278">
    <property type="entry name" value="GATASE_TYPE_2"/>
    <property type="match status" value="1"/>
</dbReference>
<dbReference type="InterPro" id="IPR013785">
    <property type="entry name" value="Aldolase_TIM"/>
</dbReference>
<dbReference type="InterPro" id="IPR051394">
    <property type="entry name" value="Glutamate_Synthase"/>
</dbReference>
<reference evidence="30" key="2">
    <citation type="submission" date="2018-09" db="EMBL/GenBank/DDBJ databases">
        <authorList>
            <person name="Salgado M."/>
            <person name="van Velzen R."/>
            <person name="Nguyen T.V."/>
            <person name="Battenberg K."/>
            <person name="Berry A.M."/>
            <person name="Lundin D."/>
            <person name="Pawlowski K."/>
        </authorList>
    </citation>
    <scope>NUCLEOTIDE SEQUENCE</scope>
</reference>
<evidence type="ECO:0000256" key="8">
    <source>
        <dbReference type="ARBA" id="ARBA00011245"/>
    </source>
</evidence>
<protein>
    <recommendedName>
        <fullName evidence="23">glutamate synthase (NADH)</fullName>
        <ecNumber evidence="23">1.4.1.14</ecNumber>
    </recommendedName>
</protein>
<evidence type="ECO:0000256" key="20">
    <source>
        <dbReference type="ARBA" id="ARBA00023027"/>
    </source>
</evidence>
<accession>A0A3Q8TLM2</accession>
<dbReference type="FunFam" id="1.10.1060.10:FF:000009">
    <property type="entry name" value="Glutamate synthase 1 [NADH] chloroplastic"/>
    <property type="match status" value="1"/>
</dbReference>
<evidence type="ECO:0000256" key="28">
    <source>
        <dbReference type="SAM" id="MobiDB-lite"/>
    </source>
</evidence>
<evidence type="ECO:0000256" key="7">
    <source>
        <dbReference type="ARBA" id="ARBA00009716"/>
    </source>
</evidence>
<dbReference type="Pfam" id="PF14691">
    <property type="entry name" value="Fer4_20"/>
    <property type="match status" value="1"/>
</dbReference>
<dbReference type="InterPro" id="IPR023753">
    <property type="entry name" value="FAD/NAD-binding_dom"/>
</dbReference>
<dbReference type="CDD" id="cd02808">
    <property type="entry name" value="GltS_FMN"/>
    <property type="match status" value="1"/>
</dbReference>
<dbReference type="NCBIfam" id="TIGR01317">
    <property type="entry name" value="GOGAT_sm_gam"/>
    <property type="match status" value="1"/>
</dbReference>
<feature type="region of interest" description="Disordered" evidence="28">
    <location>
        <begin position="1036"/>
        <end position="1058"/>
    </location>
</feature>
<dbReference type="InterPro" id="IPR036188">
    <property type="entry name" value="FAD/NAD-bd_sf"/>
</dbReference>
<dbReference type="SUPFAM" id="SSF56235">
    <property type="entry name" value="N-terminal nucleophile aminohydrolases (Ntn hydrolases)"/>
    <property type="match status" value="1"/>
</dbReference>
<dbReference type="InterPro" id="IPR036485">
    <property type="entry name" value="Glu_synth_asu_C_sf"/>
</dbReference>
<organism evidence="30">
    <name type="scientific">Datisca glomerata</name>
    <name type="common">Durango root</name>
    <dbReference type="NCBI Taxonomy" id="34297"/>
    <lineage>
        <taxon>Eukaryota</taxon>
        <taxon>Viridiplantae</taxon>
        <taxon>Streptophyta</taxon>
        <taxon>Embryophyta</taxon>
        <taxon>Tracheophyta</taxon>
        <taxon>Spermatophyta</taxon>
        <taxon>Magnoliopsida</taxon>
        <taxon>eudicotyledons</taxon>
        <taxon>Gunneridae</taxon>
        <taxon>Pentapetalae</taxon>
        <taxon>rosids</taxon>
        <taxon>fabids</taxon>
        <taxon>Cucurbitales</taxon>
        <taxon>Datiscaceae</taxon>
        <taxon>Datisca</taxon>
    </lineage>
</organism>
<dbReference type="GO" id="GO:0016639">
    <property type="term" value="F:oxidoreductase activity, acting on the CH-NH2 group of donors, NAD or NADP as acceptor"/>
    <property type="evidence" value="ECO:0007669"/>
    <property type="project" value="InterPro"/>
</dbReference>
<keyword evidence="9" id="KW-0028">Amino-acid biosynthesis</keyword>
<comment type="subcellular location">
    <subcellularLocation>
        <location evidence="3">Plastid</location>
    </subcellularLocation>
</comment>
<evidence type="ECO:0000256" key="27">
    <source>
        <dbReference type="SAM" id="Coils"/>
    </source>
</evidence>
<evidence type="ECO:0000256" key="19">
    <source>
        <dbReference type="ARBA" id="ARBA00023014"/>
    </source>
</evidence>
<comment type="pathway">
    <text evidence="5">Nitrogen metabolism.</text>
</comment>
<dbReference type="EMBL" id="MH900486">
    <property type="protein sequence ID" value="AZL41253.1"/>
    <property type="molecule type" value="mRNA"/>
</dbReference>
<feature type="region of interest" description="Disordered" evidence="28">
    <location>
        <begin position="2189"/>
        <end position="2220"/>
    </location>
</feature>
<comment type="cofactor">
    <cofactor evidence="1">
        <name>FMN</name>
        <dbReference type="ChEBI" id="CHEBI:58210"/>
    </cofactor>
</comment>
<dbReference type="Pfam" id="PF04898">
    <property type="entry name" value="Glu_syn_central"/>
    <property type="match status" value="1"/>
</dbReference>
<reference evidence="30" key="1">
    <citation type="journal article" date="2018" name="Front. Plant Sci.">
        <title>Comparative Analysis of the Nodule Transcriptomes of Ceanothus thyrsiflorus (Rhamnaceae, Rosales) and Datisca glomerata (Datiscaceae, Cucurbitales).</title>
        <authorList>
            <person name="Salgado M.G."/>
            <person name="van Velzen R."/>
            <person name="Nguyen T.V."/>
            <person name="Battenberg K."/>
            <person name="Berry A.M."/>
            <person name="Lundin D."/>
            <person name="Pawlowski K."/>
        </authorList>
    </citation>
    <scope>NUCLEOTIDE SEQUENCE</scope>
</reference>
<evidence type="ECO:0000256" key="5">
    <source>
        <dbReference type="ARBA" id="ARBA00004909"/>
    </source>
</evidence>
<comment type="cofactor">
    <cofactor evidence="2">
        <name>FAD</name>
        <dbReference type="ChEBI" id="CHEBI:57692"/>
    </cofactor>
</comment>
<dbReference type="Pfam" id="PF00310">
    <property type="entry name" value="GATase_2"/>
    <property type="match status" value="1"/>
</dbReference>
<keyword evidence="15" id="KW-0809">Transit peptide</keyword>
<dbReference type="InterPro" id="IPR006982">
    <property type="entry name" value="Glu_synth_centr_N"/>
</dbReference>
<feature type="binding site" evidence="26">
    <location>
        <position position="1266"/>
    </location>
    <ligand>
        <name>[3Fe-4S] cluster</name>
        <dbReference type="ChEBI" id="CHEBI:21137"/>
    </ligand>
</feature>
<evidence type="ECO:0000313" key="30">
    <source>
        <dbReference type="EMBL" id="AZL41253.1"/>
    </source>
</evidence>
<dbReference type="CDD" id="cd00713">
    <property type="entry name" value="GltS"/>
    <property type="match status" value="1"/>
</dbReference>
<feature type="compositionally biased region" description="Basic and acidic residues" evidence="28">
    <location>
        <begin position="2196"/>
        <end position="2208"/>
    </location>
</feature>
<comment type="cofactor">
    <cofactor evidence="26">
        <name>[3Fe-4S] cluster</name>
        <dbReference type="ChEBI" id="CHEBI:21137"/>
    </cofactor>
    <text evidence="26">Binds 1 [3Fe-4S] cluster.</text>
</comment>
<dbReference type="GO" id="GO:0097054">
    <property type="term" value="P:L-glutamate biosynthetic process"/>
    <property type="evidence" value="ECO:0007669"/>
    <property type="project" value="UniProtKB-UniPathway"/>
</dbReference>
<dbReference type="Gene3D" id="1.10.1060.10">
    <property type="entry name" value="Alpha-helical ferredoxin"/>
    <property type="match status" value="1"/>
</dbReference>
<keyword evidence="13" id="KW-0479">Metal-binding</keyword>
<dbReference type="Gene3D" id="3.50.50.60">
    <property type="entry name" value="FAD/NAD(P)-binding domain"/>
    <property type="match status" value="1"/>
</dbReference>
<evidence type="ECO:0000256" key="17">
    <source>
        <dbReference type="ARBA" id="ARBA00023002"/>
    </source>
</evidence>
<dbReference type="InterPro" id="IPR017932">
    <property type="entry name" value="GATase_2_dom"/>
</dbReference>
<dbReference type="GO" id="GO:0051538">
    <property type="term" value="F:3 iron, 4 sulfur cluster binding"/>
    <property type="evidence" value="ECO:0007669"/>
    <property type="project" value="UniProtKB-KW"/>
</dbReference>
<dbReference type="InterPro" id="IPR029055">
    <property type="entry name" value="Ntn_hydrolases_N"/>
</dbReference>
<keyword evidence="10" id="KW-0285">Flavoprotein</keyword>
<dbReference type="InterPro" id="IPR002489">
    <property type="entry name" value="Glu_synth_asu_C"/>
</dbReference>
<dbReference type="GO" id="GO:0009536">
    <property type="term" value="C:plastid"/>
    <property type="evidence" value="ECO:0007669"/>
    <property type="project" value="UniProtKB-SubCell"/>
</dbReference>
<keyword evidence="12" id="KW-0288">FMN</keyword>
<feature type="binding site" evidence="26">
    <location>
        <position position="1271"/>
    </location>
    <ligand>
        <name>[3Fe-4S] cluster</name>
        <dbReference type="ChEBI" id="CHEBI:21137"/>
    </ligand>
</feature>
<dbReference type="UniPathway" id="UPA00045"/>
<name>A0A3Q8TLM2_DATGL</name>
<evidence type="ECO:0000256" key="12">
    <source>
        <dbReference type="ARBA" id="ARBA00022643"/>
    </source>
</evidence>
<comment type="subunit">
    <text evidence="8">Monomer.</text>
</comment>
<evidence type="ECO:0000256" key="11">
    <source>
        <dbReference type="ARBA" id="ARBA00022640"/>
    </source>
</evidence>
<dbReference type="InterPro" id="IPR028261">
    <property type="entry name" value="DPD_II"/>
</dbReference>